<gene>
    <name evidence="4" type="primary">rsbV10</name>
    <name evidence="4" type="ORF">S1361_34160</name>
</gene>
<protein>
    <recommendedName>
        <fullName evidence="2">Anti-sigma factor antagonist</fullName>
    </recommendedName>
</protein>
<organism evidence="4 5">
    <name type="scientific">Streptomyces cyanogenus</name>
    <dbReference type="NCBI Taxonomy" id="80860"/>
    <lineage>
        <taxon>Bacteria</taxon>
        <taxon>Bacillati</taxon>
        <taxon>Actinomycetota</taxon>
        <taxon>Actinomycetes</taxon>
        <taxon>Kitasatosporales</taxon>
        <taxon>Streptomycetaceae</taxon>
        <taxon>Streptomyces</taxon>
    </lineage>
</organism>
<feature type="domain" description="STAS" evidence="3">
    <location>
        <begin position="10"/>
        <end position="119"/>
    </location>
</feature>
<dbReference type="Gene3D" id="3.30.750.24">
    <property type="entry name" value="STAS domain"/>
    <property type="match status" value="1"/>
</dbReference>
<dbReference type="PROSITE" id="PS50801">
    <property type="entry name" value="STAS"/>
    <property type="match status" value="1"/>
</dbReference>
<reference evidence="4 5" key="1">
    <citation type="submission" date="2021-03" db="EMBL/GenBank/DDBJ databases">
        <title>Complete genome sequence of Streptomyces cyanogenus S136, producer of anticancer angucycline landomycin A.</title>
        <authorList>
            <person name="Hrab P."/>
            <person name="Ruckert C."/>
            <person name="Busche T."/>
            <person name="Ostash I."/>
            <person name="Kalinowski J."/>
            <person name="Fedorenko V."/>
            <person name="Yushchuk O."/>
            <person name="Ostash B."/>
        </authorList>
    </citation>
    <scope>NUCLEOTIDE SEQUENCE [LARGE SCALE GENOMIC DNA]</scope>
    <source>
        <strain evidence="4 5">S136</strain>
    </source>
</reference>
<dbReference type="SUPFAM" id="SSF52091">
    <property type="entry name" value="SpoIIaa-like"/>
    <property type="match status" value="1"/>
</dbReference>
<dbReference type="InterPro" id="IPR003658">
    <property type="entry name" value="Anti-sigma_ant"/>
</dbReference>
<evidence type="ECO:0000313" key="4">
    <source>
        <dbReference type="EMBL" id="QTE02426.1"/>
    </source>
</evidence>
<comment type="similarity">
    <text evidence="1 2">Belongs to the anti-sigma-factor antagonist family.</text>
</comment>
<dbReference type="EMBL" id="CP071839">
    <property type="protein sequence ID" value="QTE02426.1"/>
    <property type="molecule type" value="Genomic_DNA"/>
</dbReference>
<dbReference type="InterPro" id="IPR002645">
    <property type="entry name" value="STAS_dom"/>
</dbReference>
<dbReference type="NCBIfam" id="TIGR00377">
    <property type="entry name" value="ant_ant_sig"/>
    <property type="match status" value="1"/>
</dbReference>
<dbReference type="RefSeq" id="WP_208035734.1">
    <property type="nucleotide sequence ID" value="NZ_CP071839.1"/>
</dbReference>
<dbReference type="Proteomes" id="UP000663908">
    <property type="component" value="Chromosome"/>
</dbReference>
<keyword evidence="5" id="KW-1185">Reference proteome</keyword>
<dbReference type="Pfam" id="PF01740">
    <property type="entry name" value="STAS"/>
    <property type="match status" value="1"/>
</dbReference>
<dbReference type="PANTHER" id="PTHR33495">
    <property type="entry name" value="ANTI-SIGMA FACTOR ANTAGONIST TM_1081-RELATED-RELATED"/>
    <property type="match status" value="1"/>
</dbReference>
<proteinExistence type="inferred from homology"/>
<name>A0ABX7U076_STRCY</name>
<accession>A0ABX7U076</accession>
<dbReference type="InterPro" id="IPR036513">
    <property type="entry name" value="STAS_dom_sf"/>
</dbReference>
<sequence>MVETLIRPGGTHRVRAVGGTSVVELYGEIDILTAPSVMSCLDDLTACARPDLVVDLRAVSFIDCAGLGLLCRARSRVRERGGRLRLVSGSLRLLRIMNAVGLGDAFEICDRLPEAVSAAPGKALCPAGG</sequence>
<evidence type="ECO:0000256" key="1">
    <source>
        <dbReference type="ARBA" id="ARBA00009013"/>
    </source>
</evidence>
<dbReference type="PANTHER" id="PTHR33495:SF2">
    <property type="entry name" value="ANTI-SIGMA FACTOR ANTAGONIST TM_1081-RELATED"/>
    <property type="match status" value="1"/>
</dbReference>
<evidence type="ECO:0000259" key="3">
    <source>
        <dbReference type="PROSITE" id="PS50801"/>
    </source>
</evidence>
<evidence type="ECO:0000313" key="5">
    <source>
        <dbReference type="Proteomes" id="UP000663908"/>
    </source>
</evidence>
<evidence type="ECO:0000256" key="2">
    <source>
        <dbReference type="RuleBase" id="RU003749"/>
    </source>
</evidence>
<dbReference type="CDD" id="cd07043">
    <property type="entry name" value="STAS_anti-anti-sigma_factors"/>
    <property type="match status" value="1"/>
</dbReference>